<comment type="caution">
    <text evidence="9">The sequence shown here is derived from an EMBL/GenBank/DDBJ whole genome shotgun (WGS) entry which is preliminary data.</text>
</comment>
<feature type="domain" description="MADS-box" evidence="7">
    <location>
        <begin position="1"/>
        <end position="61"/>
    </location>
</feature>
<dbReference type="GO" id="GO:0003700">
    <property type="term" value="F:DNA-binding transcription factor activity"/>
    <property type="evidence" value="ECO:0007669"/>
    <property type="project" value="InterPro"/>
</dbReference>
<evidence type="ECO:0000256" key="4">
    <source>
        <dbReference type="ARBA" id="ARBA00023163"/>
    </source>
</evidence>
<sequence>MGRGKIVIRRIDNSTSRQVTFSKRRNGLLKKAKELAILCDAEVGVIIYSSTGKLYDFASTKSDKIPLHLSSLSLFYFSIFIQVQKICIFEAYILLDVVAMISRRGVETHLADPIYDEEEDEDQPLGGLDVDVQDEPLDEEDLYPDDGENLVILRVLSIPKHEISNRTIQQSKRGTSPTVESNFGGQVQAKARRQLMGEELSGLSVKDLQNLENQLEMSLRGVRMKKGNLIHQDNMELYKKINLIRQENMELQKKVYGTKDENGANGSGNGEDLQVPLHLQLYQPQQQNYEIPSTTASKKRIDELWTDVT</sequence>
<dbReference type="Gene3D" id="3.40.1810.10">
    <property type="entry name" value="Transcription factor, MADS-box"/>
    <property type="match status" value="1"/>
</dbReference>
<reference evidence="9 10" key="1">
    <citation type="submission" date="2020-04" db="EMBL/GenBank/DDBJ databases">
        <title>Plant Genome Project.</title>
        <authorList>
            <person name="Zhang R.-G."/>
        </authorList>
    </citation>
    <scope>NUCLEOTIDE SEQUENCE [LARGE SCALE GENOMIC DNA]</scope>
    <source>
        <strain evidence="9">YNK0</strain>
        <tissue evidence="9">Leaf</tissue>
    </source>
</reference>
<evidence type="ECO:0000259" key="8">
    <source>
        <dbReference type="PROSITE" id="PS51297"/>
    </source>
</evidence>
<evidence type="ECO:0000256" key="1">
    <source>
        <dbReference type="ARBA" id="ARBA00004123"/>
    </source>
</evidence>
<dbReference type="CDD" id="cd00265">
    <property type="entry name" value="MADS_MEF2_like"/>
    <property type="match status" value="1"/>
</dbReference>
<dbReference type="InterPro" id="IPR002100">
    <property type="entry name" value="TF_MADSbox"/>
</dbReference>
<name>A0A834YCB6_TETSI</name>
<feature type="compositionally biased region" description="Polar residues" evidence="6">
    <location>
        <begin position="167"/>
        <end position="185"/>
    </location>
</feature>
<evidence type="ECO:0000313" key="9">
    <source>
        <dbReference type="EMBL" id="KAF8377417.1"/>
    </source>
</evidence>
<dbReference type="EMBL" id="JABCRI010000024">
    <property type="protein sequence ID" value="KAF8377417.1"/>
    <property type="molecule type" value="Genomic_DNA"/>
</dbReference>
<dbReference type="PROSITE" id="PS51297">
    <property type="entry name" value="K_BOX"/>
    <property type="match status" value="1"/>
</dbReference>
<dbReference type="OMA" id="ICIFEAY"/>
<dbReference type="Proteomes" id="UP000655225">
    <property type="component" value="Unassembled WGS sequence"/>
</dbReference>
<dbReference type="GO" id="GO:0046983">
    <property type="term" value="F:protein dimerization activity"/>
    <property type="evidence" value="ECO:0007669"/>
    <property type="project" value="InterPro"/>
</dbReference>
<comment type="subcellular location">
    <subcellularLocation>
        <location evidence="1">Nucleus</location>
    </subcellularLocation>
</comment>
<organism evidence="9 10">
    <name type="scientific">Tetracentron sinense</name>
    <name type="common">Spur-leaf</name>
    <dbReference type="NCBI Taxonomy" id="13715"/>
    <lineage>
        <taxon>Eukaryota</taxon>
        <taxon>Viridiplantae</taxon>
        <taxon>Streptophyta</taxon>
        <taxon>Embryophyta</taxon>
        <taxon>Tracheophyta</taxon>
        <taxon>Spermatophyta</taxon>
        <taxon>Magnoliopsida</taxon>
        <taxon>Trochodendrales</taxon>
        <taxon>Trochodendraceae</taxon>
        <taxon>Tetracentron</taxon>
    </lineage>
</organism>
<evidence type="ECO:0000256" key="6">
    <source>
        <dbReference type="SAM" id="MobiDB-lite"/>
    </source>
</evidence>
<dbReference type="PROSITE" id="PS50066">
    <property type="entry name" value="MADS_BOX_2"/>
    <property type="match status" value="1"/>
</dbReference>
<dbReference type="PRINTS" id="PR00404">
    <property type="entry name" value="MADSDOMAIN"/>
</dbReference>
<evidence type="ECO:0000256" key="5">
    <source>
        <dbReference type="ARBA" id="ARBA00023242"/>
    </source>
</evidence>
<dbReference type="InterPro" id="IPR036879">
    <property type="entry name" value="TF_MADSbox_sf"/>
</dbReference>
<keyword evidence="2" id="KW-0805">Transcription regulation</keyword>
<dbReference type="InterPro" id="IPR050142">
    <property type="entry name" value="MADS-box/MEF2_TF"/>
</dbReference>
<dbReference type="SMART" id="SM00432">
    <property type="entry name" value="MADS"/>
    <property type="match status" value="1"/>
</dbReference>
<dbReference type="Pfam" id="PF01486">
    <property type="entry name" value="K-box"/>
    <property type="match status" value="1"/>
</dbReference>
<dbReference type="PROSITE" id="PS00350">
    <property type="entry name" value="MADS_BOX_1"/>
    <property type="match status" value="1"/>
</dbReference>
<proteinExistence type="predicted"/>
<dbReference type="PANTHER" id="PTHR48019">
    <property type="entry name" value="SERUM RESPONSE FACTOR HOMOLOG"/>
    <property type="match status" value="1"/>
</dbReference>
<dbReference type="GO" id="GO:0005634">
    <property type="term" value="C:nucleus"/>
    <property type="evidence" value="ECO:0007669"/>
    <property type="project" value="UniProtKB-SubCell"/>
</dbReference>
<evidence type="ECO:0000256" key="2">
    <source>
        <dbReference type="ARBA" id="ARBA00023015"/>
    </source>
</evidence>
<dbReference type="OrthoDB" id="1933443at2759"/>
<feature type="region of interest" description="Disordered" evidence="6">
    <location>
        <begin position="167"/>
        <end position="186"/>
    </location>
</feature>
<evidence type="ECO:0000259" key="7">
    <source>
        <dbReference type="PROSITE" id="PS50066"/>
    </source>
</evidence>
<dbReference type="InterPro" id="IPR002487">
    <property type="entry name" value="TF_Kbox"/>
</dbReference>
<keyword evidence="10" id="KW-1185">Reference proteome</keyword>
<dbReference type="InterPro" id="IPR033896">
    <property type="entry name" value="MEF2-like_N"/>
</dbReference>
<dbReference type="SUPFAM" id="SSF55455">
    <property type="entry name" value="SRF-like"/>
    <property type="match status" value="1"/>
</dbReference>
<evidence type="ECO:0000256" key="3">
    <source>
        <dbReference type="ARBA" id="ARBA00023125"/>
    </source>
</evidence>
<feature type="domain" description="K-box" evidence="8">
    <location>
        <begin position="168"/>
        <end position="261"/>
    </location>
</feature>
<dbReference type="GO" id="GO:0000977">
    <property type="term" value="F:RNA polymerase II transcription regulatory region sequence-specific DNA binding"/>
    <property type="evidence" value="ECO:0007669"/>
    <property type="project" value="InterPro"/>
</dbReference>
<dbReference type="GO" id="GO:0045944">
    <property type="term" value="P:positive regulation of transcription by RNA polymerase II"/>
    <property type="evidence" value="ECO:0007669"/>
    <property type="project" value="InterPro"/>
</dbReference>
<dbReference type="Pfam" id="PF00319">
    <property type="entry name" value="SRF-TF"/>
    <property type="match status" value="1"/>
</dbReference>
<gene>
    <name evidence="9" type="ORF">HHK36_030794</name>
</gene>
<accession>A0A834YCB6</accession>
<keyword evidence="3" id="KW-0238">DNA-binding</keyword>
<keyword evidence="4" id="KW-0804">Transcription</keyword>
<dbReference type="AlphaFoldDB" id="A0A834YCB6"/>
<keyword evidence="5" id="KW-0539">Nucleus</keyword>
<protein>
    <submittedName>
        <fullName evidence="9">Uncharacterized protein</fullName>
    </submittedName>
</protein>
<evidence type="ECO:0000313" key="10">
    <source>
        <dbReference type="Proteomes" id="UP000655225"/>
    </source>
</evidence>